<dbReference type="InterPro" id="IPR016024">
    <property type="entry name" value="ARM-type_fold"/>
</dbReference>
<comment type="caution">
    <text evidence="4">The sequence shown here is derived from an EMBL/GenBank/DDBJ whole genome shotgun (WGS) entry which is preliminary data.</text>
</comment>
<reference evidence="5" key="1">
    <citation type="submission" date="2016-06" db="EMBL/GenBank/DDBJ databases">
        <title>Parallel loss of symbiosis genes in relatives of nitrogen-fixing non-legume Parasponia.</title>
        <authorList>
            <person name="Van Velzen R."/>
            <person name="Holmer R."/>
            <person name="Bu F."/>
            <person name="Rutten L."/>
            <person name="Van Zeijl A."/>
            <person name="Liu W."/>
            <person name="Santuari L."/>
            <person name="Cao Q."/>
            <person name="Sharma T."/>
            <person name="Shen D."/>
            <person name="Roswanjaya Y."/>
            <person name="Wardhani T."/>
            <person name="Kalhor M.S."/>
            <person name="Jansen J."/>
            <person name="Van den Hoogen J."/>
            <person name="Gungor B."/>
            <person name="Hartog M."/>
            <person name="Hontelez J."/>
            <person name="Verver J."/>
            <person name="Yang W.-C."/>
            <person name="Schijlen E."/>
            <person name="Repin R."/>
            <person name="Schilthuizen M."/>
            <person name="Schranz E."/>
            <person name="Heidstra R."/>
            <person name="Miyata K."/>
            <person name="Fedorova E."/>
            <person name="Kohlen W."/>
            <person name="Bisseling T."/>
            <person name="Smit S."/>
            <person name="Geurts R."/>
        </authorList>
    </citation>
    <scope>NUCLEOTIDE SEQUENCE [LARGE SCALE GENOMIC DNA]</scope>
    <source>
        <strain evidence="5">cv. RG33-2</strain>
    </source>
</reference>
<proteinExistence type="predicted"/>
<evidence type="ECO:0000256" key="3">
    <source>
        <dbReference type="PROSITE-ProRule" id="PRU00259"/>
    </source>
</evidence>
<dbReference type="PROSITE" id="PS50176">
    <property type="entry name" value="ARM_REPEAT"/>
    <property type="match status" value="1"/>
</dbReference>
<sequence length="435" mass="47584">MGHAELGKSQEKMSPDWEQAFNRFESVIASGTEATRLEVIAKLAHLSKRAPEYVLARSIPILARLLEEDSLDNSRCVQEVAAYCLYHIACRGEGELAMEIGLSGVITSLVRLLPHSDDSFRRVLIKSLWSLVTFGIENRVVVARNGGLEIIIDLLNSSTDAVSSGSMVSRERACQAIGLIGVTRRARRVLANLGVIPVLVELFRDGDTRTKLVAGNSLGVISAHIDYIRPVAEAGAIPLYAELFQGSELSGKEIAEDAFCILAVDEGNAVVIAEHLVRILREGDDEARAAAADVLWDLSGYKHSVSVVLLSGAIPILVDLLSNENHEVKEKVSGAIAQLSYDEANRVALADAGAIPFLMELLHDESEESRDNAAEALVNFSDDPLQHNRMSEAMQVPSFQNMQNRLTHIRASENYLARSTRRMSIEQLIQNPDLV</sequence>
<evidence type="ECO:0000256" key="2">
    <source>
        <dbReference type="PROSITE-ProRule" id="PRU00103"/>
    </source>
</evidence>
<feature type="repeat" description="HEAT" evidence="2">
    <location>
        <begin position="354"/>
        <end position="392"/>
    </location>
</feature>
<dbReference type="PROSITE" id="PS50077">
    <property type="entry name" value="HEAT_REPEAT"/>
    <property type="match status" value="1"/>
</dbReference>
<organism evidence="4 5">
    <name type="scientific">Trema orientale</name>
    <name type="common">Charcoal tree</name>
    <name type="synonym">Celtis orientalis</name>
    <dbReference type="NCBI Taxonomy" id="63057"/>
    <lineage>
        <taxon>Eukaryota</taxon>
        <taxon>Viridiplantae</taxon>
        <taxon>Streptophyta</taxon>
        <taxon>Embryophyta</taxon>
        <taxon>Tracheophyta</taxon>
        <taxon>Spermatophyta</taxon>
        <taxon>Magnoliopsida</taxon>
        <taxon>eudicotyledons</taxon>
        <taxon>Gunneridae</taxon>
        <taxon>Pentapetalae</taxon>
        <taxon>rosids</taxon>
        <taxon>fabids</taxon>
        <taxon>Rosales</taxon>
        <taxon>Cannabaceae</taxon>
        <taxon>Trema</taxon>
    </lineage>
</organism>
<dbReference type="InterPro" id="IPR000225">
    <property type="entry name" value="Armadillo"/>
</dbReference>
<evidence type="ECO:0000313" key="5">
    <source>
        <dbReference type="Proteomes" id="UP000237000"/>
    </source>
</evidence>
<dbReference type="STRING" id="63057.A0A2P5F8H5"/>
<dbReference type="FunCoup" id="A0A2P5F8H5">
    <property type="interactions" value="693"/>
</dbReference>
<dbReference type="EMBL" id="JXTC01000054">
    <property type="protein sequence ID" value="PON94100.1"/>
    <property type="molecule type" value="Genomic_DNA"/>
</dbReference>
<gene>
    <name evidence="4" type="ORF">TorRG33x02_101390</name>
</gene>
<dbReference type="Gene3D" id="1.25.10.10">
    <property type="entry name" value="Leucine-rich Repeat Variant"/>
    <property type="match status" value="2"/>
</dbReference>
<dbReference type="InParanoid" id="A0A2P5F8H5"/>
<keyword evidence="5" id="KW-1185">Reference proteome</keyword>
<name>A0A2P5F8H5_TREOI</name>
<evidence type="ECO:0000256" key="1">
    <source>
        <dbReference type="ARBA" id="ARBA00022737"/>
    </source>
</evidence>
<keyword evidence="1" id="KW-0677">Repeat</keyword>
<dbReference type="SUPFAM" id="SSF48371">
    <property type="entry name" value="ARM repeat"/>
    <property type="match status" value="1"/>
</dbReference>
<protein>
    <submittedName>
        <fullName evidence="4">Armadillo-type fold containing protein</fullName>
    </submittedName>
</protein>
<dbReference type="PANTHER" id="PTHR46241:SF1">
    <property type="entry name" value="OUTER DYNEIN ARM-DOCKING COMPLEX SUBUNIT 2"/>
    <property type="match status" value="1"/>
</dbReference>
<accession>A0A2P5F8H5</accession>
<dbReference type="InterPro" id="IPR021133">
    <property type="entry name" value="HEAT_type_2"/>
</dbReference>
<dbReference type="Proteomes" id="UP000237000">
    <property type="component" value="Unassembled WGS sequence"/>
</dbReference>
<dbReference type="OrthoDB" id="409644at2759"/>
<dbReference type="PANTHER" id="PTHR46241">
    <property type="entry name" value="ARMADILLO REPEAT-CONTAINING PROTEIN 4 ARMC4"/>
    <property type="match status" value="1"/>
</dbReference>
<dbReference type="SMART" id="SM00185">
    <property type="entry name" value="ARM"/>
    <property type="match status" value="8"/>
</dbReference>
<dbReference type="Pfam" id="PF13646">
    <property type="entry name" value="HEAT_2"/>
    <property type="match status" value="1"/>
</dbReference>
<dbReference type="AlphaFoldDB" id="A0A2P5F8H5"/>
<feature type="repeat" description="ARM" evidence="3">
    <location>
        <begin position="312"/>
        <end position="354"/>
    </location>
</feature>
<dbReference type="InterPro" id="IPR011989">
    <property type="entry name" value="ARM-like"/>
</dbReference>
<evidence type="ECO:0000313" key="4">
    <source>
        <dbReference type="EMBL" id="PON94100.1"/>
    </source>
</evidence>